<evidence type="ECO:0000256" key="3">
    <source>
        <dbReference type="ARBA" id="ARBA00010323"/>
    </source>
</evidence>
<evidence type="ECO:0000256" key="1">
    <source>
        <dbReference type="ARBA" id="ARBA00004651"/>
    </source>
</evidence>
<gene>
    <name evidence="13" type="ORF">C8D91_1016</name>
</gene>
<dbReference type="EMBL" id="SNZB01000002">
    <property type="protein sequence ID" value="TDR22525.1"/>
    <property type="molecule type" value="Genomic_DNA"/>
</dbReference>
<feature type="transmembrane region" description="Helical" evidence="12">
    <location>
        <begin position="34"/>
        <end position="62"/>
    </location>
</feature>
<accession>A0A4R6XRK2</accession>
<organism evidence="13 14">
    <name type="scientific">Marinicella litoralis</name>
    <dbReference type="NCBI Taxonomy" id="644220"/>
    <lineage>
        <taxon>Bacteria</taxon>
        <taxon>Pseudomonadati</taxon>
        <taxon>Pseudomonadota</taxon>
        <taxon>Gammaproteobacteria</taxon>
        <taxon>Lysobacterales</taxon>
        <taxon>Marinicellaceae</taxon>
        <taxon>Marinicella</taxon>
    </lineage>
</organism>
<comment type="pathway">
    <text evidence="2 11">Glycan biosynthesis; alginate biosynthesis.</text>
</comment>
<proteinExistence type="inferred from homology"/>
<dbReference type="EC" id="2.3.1.-" evidence="11"/>
<dbReference type="UniPathway" id="UPA00286"/>
<comment type="subcellular location">
    <subcellularLocation>
        <location evidence="11">Cell inner membrane</location>
    </subcellularLocation>
    <subcellularLocation>
        <location evidence="1">Cell membrane</location>
        <topology evidence="1">Multi-pass membrane protein</topology>
    </subcellularLocation>
</comment>
<dbReference type="InterPro" id="IPR024194">
    <property type="entry name" value="Ac/AlaTfrase_AlgI/DltB"/>
</dbReference>
<dbReference type="PIRSF" id="PIRSF016636">
    <property type="entry name" value="AlgI_DltB"/>
    <property type="match status" value="1"/>
</dbReference>
<evidence type="ECO:0000313" key="13">
    <source>
        <dbReference type="EMBL" id="TDR22525.1"/>
    </source>
</evidence>
<reference evidence="13 14" key="1">
    <citation type="submission" date="2019-03" db="EMBL/GenBank/DDBJ databases">
        <title>Genomic Encyclopedia of Type Strains, Phase IV (KMG-IV): sequencing the most valuable type-strain genomes for metagenomic binning, comparative biology and taxonomic classification.</title>
        <authorList>
            <person name="Goeker M."/>
        </authorList>
    </citation>
    <scope>NUCLEOTIDE SEQUENCE [LARGE SCALE GENOMIC DNA]</scope>
    <source>
        <strain evidence="13 14">DSM 25488</strain>
    </source>
</reference>
<name>A0A4R6XRK2_9GAMM</name>
<comment type="similarity">
    <text evidence="3 11">Belongs to the membrane-bound acyltransferase family.</text>
</comment>
<dbReference type="OrthoDB" id="139172at2"/>
<comment type="caution">
    <text evidence="13">The sequence shown here is derived from an EMBL/GenBank/DDBJ whole genome shotgun (WGS) entry which is preliminary data.</text>
</comment>
<keyword evidence="10 11" id="KW-0012">Acyltransferase</keyword>
<keyword evidence="4 11" id="KW-1003">Cell membrane</keyword>
<dbReference type="RefSeq" id="WP_099019162.1">
    <property type="nucleotide sequence ID" value="NZ_NIHB01000002.1"/>
</dbReference>
<dbReference type="Proteomes" id="UP000295724">
    <property type="component" value="Unassembled WGS sequence"/>
</dbReference>
<feature type="transmembrane region" description="Helical" evidence="12">
    <location>
        <begin position="6"/>
        <end position="22"/>
    </location>
</feature>
<evidence type="ECO:0000256" key="12">
    <source>
        <dbReference type="SAM" id="Phobius"/>
    </source>
</evidence>
<evidence type="ECO:0000256" key="10">
    <source>
        <dbReference type="ARBA" id="ARBA00023315"/>
    </source>
</evidence>
<feature type="transmembrane region" description="Helical" evidence="12">
    <location>
        <begin position="391"/>
        <end position="414"/>
    </location>
</feature>
<feature type="transmembrane region" description="Helical" evidence="12">
    <location>
        <begin position="435"/>
        <end position="459"/>
    </location>
</feature>
<keyword evidence="9 11" id="KW-0472">Membrane</keyword>
<evidence type="ECO:0000256" key="5">
    <source>
        <dbReference type="ARBA" id="ARBA00022679"/>
    </source>
</evidence>
<feature type="transmembrane region" description="Helical" evidence="12">
    <location>
        <begin position="320"/>
        <end position="340"/>
    </location>
</feature>
<dbReference type="GO" id="GO:0042121">
    <property type="term" value="P:alginic acid biosynthetic process"/>
    <property type="evidence" value="ECO:0007669"/>
    <property type="project" value="UniProtKB-UniRule"/>
</dbReference>
<evidence type="ECO:0000256" key="8">
    <source>
        <dbReference type="ARBA" id="ARBA00022989"/>
    </source>
</evidence>
<keyword evidence="11" id="KW-0997">Cell inner membrane</keyword>
<sequence>MLFTSPTFIFAFLPLVLIFYHLSPKKLKNNCLLIFSLLFYAWGEVTYVLLMIASIVVNALIGRLIHQPHDRNKAILTLGIVLNLLPLVFFKYYVFLLNQMGWQTESNIHLPLGISFFTFQAISYLVDVYRKETDCERSLINLGLYIALFPQLIAGPIVRFKTIHRQITERIHSSTLFVSGIERFVFGLSKKLLIANPLGYVADQLFDLPADQLSGSLAWLGIISYSLQIYFDFSAYSDMAIGLGRMFGFKILENFNYPYISQSIQEFWRRWHISMSQWFRDYLYIPLGGNRKSPGRIYFNLIVVFTLCGLWHGASWSFVVWGLYHGLFLVIERLGLAQWLQQTFKPLRHLYVLLVVTFGWVFFRAENLTDALAFQAKMLTFSTPDTVINGYPYFISPQYILALIFAIILSTSVAKKFSLADLAPMTVKQQIPRQLWVLLLMLLNFTVISASTYNPFIYFRF</sequence>
<dbReference type="PIRSF" id="PIRSF500217">
    <property type="entry name" value="AlgI"/>
    <property type="match status" value="1"/>
</dbReference>
<feature type="transmembrane region" description="Helical" evidence="12">
    <location>
        <begin position="108"/>
        <end position="126"/>
    </location>
</feature>
<feature type="transmembrane region" description="Helical" evidence="12">
    <location>
        <begin position="138"/>
        <end position="158"/>
    </location>
</feature>
<dbReference type="InterPro" id="IPR051085">
    <property type="entry name" value="MB_O-acyltransferase"/>
</dbReference>
<keyword evidence="8 12" id="KW-1133">Transmembrane helix</keyword>
<evidence type="ECO:0000256" key="7">
    <source>
        <dbReference type="ARBA" id="ARBA00022841"/>
    </source>
</evidence>
<keyword evidence="6 11" id="KW-0812">Transmembrane</keyword>
<keyword evidence="14" id="KW-1185">Reference proteome</keyword>
<feature type="transmembrane region" description="Helical" evidence="12">
    <location>
        <begin position="297"/>
        <end position="314"/>
    </location>
</feature>
<feature type="transmembrane region" description="Helical" evidence="12">
    <location>
        <begin position="74"/>
        <end position="96"/>
    </location>
</feature>
<evidence type="ECO:0000256" key="6">
    <source>
        <dbReference type="ARBA" id="ARBA00022692"/>
    </source>
</evidence>
<feature type="transmembrane region" description="Helical" evidence="12">
    <location>
        <begin position="347"/>
        <end position="363"/>
    </location>
</feature>
<dbReference type="AlphaFoldDB" id="A0A4R6XRK2"/>
<dbReference type="InterPro" id="IPR004299">
    <property type="entry name" value="MBOAT_fam"/>
</dbReference>
<evidence type="ECO:0000256" key="11">
    <source>
        <dbReference type="PIRNR" id="PIRNR016636"/>
    </source>
</evidence>
<keyword evidence="7 11" id="KW-0016">Alginate biosynthesis</keyword>
<dbReference type="GO" id="GO:0016746">
    <property type="term" value="F:acyltransferase activity"/>
    <property type="evidence" value="ECO:0007669"/>
    <property type="project" value="UniProtKB-KW"/>
</dbReference>
<evidence type="ECO:0000256" key="4">
    <source>
        <dbReference type="ARBA" id="ARBA00022475"/>
    </source>
</evidence>
<dbReference type="GO" id="GO:0005886">
    <property type="term" value="C:plasma membrane"/>
    <property type="evidence" value="ECO:0007669"/>
    <property type="project" value="UniProtKB-SubCell"/>
</dbReference>
<dbReference type="PANTHER" id="PTHR13285">
    <property type="entry name" value="ACYLTRANSFERASE"/>
    <property type="match status" value="1"/>
</dbReference>
<evidence type="ECO:0000256" key="9">
    <source>
        <dbReference type="ARBA" id="ARBA00023136"/>
    </source>
</evidence>
<dbReference type="PANTHER" id="PTHR13285:SF23">
    <property type="entry name" value="TEICHOIC ACID D-ALANYLTRANSFERASE"/>
    <property type="match status" value="1"/>
</dbReference>
<protein>
    <recommendedName>
        <fullName evidence="11">Probable alginate O-acetylase</fullName>
        <ecNumber evidence="11">2.3.1.-</ecNumber>
    </recommendedName>
</protein>
<dbReference type="InterPro" id="IPR028362">
    <property type="entry name" value="AlgI"/>
</dbReference>
<keyword evidence="5 11" id="KW-0808">Transferase</keyword>
<evidence type="ECO:0000313" key="14">
    <source>
        <dbReference type="Proteomes" id="UP000295724"/>
    </source>
</evidence>
<dbReference type="Pfam" id="PF03062">
    <property type="entry name" value="MBOAT"/>
    <property type="match status" value="1"/>
</dbReference>
<evidence type="ECO:0000256" key="2">
    <source>
        <dbReference type="ARBA" id="ARBA00005182"/>
    </source>
</evidence>